<reference evidence="3" key="1">
    <citation type="journal article" date="2017" name="Genome Biol.">
        <title>Comparative genomics reveals high biological diversity and specific adaptations in the industrially and medically important fungal genus Aspergillus.</title>
        <authorList>
            <person name="de Vries R.P."/>
            <person name="Riley R."/>
            <person name="Wiebenga A."/>
            <person name="Aguilar-Osorio G."/>
            <person name="Amillis S."/>
            <person name="Uchima C.A."/>
            <person name="Anderluh G."/>
            <person name="Asadollahi M."/>
            <person name="Askin M."/>
            <person name="Barry K."/>
            <person name="Battaglia E."/>
            <person name="Bayram O."/>
            <person name="Benocci T."/>
            <person name="Braus-Stromeyer S.A."/>
            <person name="Caldana C."/>
            <person name="Canovas D."/>
            <person name="Cerqueira G.C."/>
            <person name="Chen F."/>
            <person name="Chen W."/>
            <person name="Choi C."/>
            <person name="Clum A."/>
            <person name="Dos Santos R.A."/>
            <person name="Damasio A.R."/>
            <person name="Diallinas G."/>
            <person name="Emri T."/>
            <person name="Fekete E."/>
            <person name="Flipphi M."/>
            <person name="Freyberg S."/>
            <person name="Gallo A."/>
            <person name="Gournas C."/>
            <person name="Habgood R."/>
            <person name="Hainaut M."/>
            <person name="Harispe M.L."/>
            <person name="Henrissat B."/>
            <person name="Hilden K.S."/>
            <person name="Hope R."/>
            <person name="Hossain A."/>
            <person name="Karabika E."/>
            <person name="Karaffa L."/>
            <person name="Karanyi Z."/>
            <person name="Krasevec N."/>
            <person name="Kuo A."/>
            <person name="Kusch H."/>
            <person name="LaButti K."/>
            <person name="Lagendijk E.L."/>
            <person name="Lapidus A."/>
            <person name="Levasseur A."/>
            <person name="Lindquist E."/>
            <person name="Lipzen A."/>
            <person name="Logrieco A.F."/>
            <person name="MacCabe A."/>
            <person name="Maekelae M.R."/>
            <person name="Malavazi I."/>
            <person name="Melin P."/>
            <person name="Meyer V."/>
            <person name="Mielnichuk N."/>
            <person name="Miskei M."/>
            <person name="Molnar A.P."/>
            <person name="Mule G."/>
            <person name="Ngan C.Y."/>
            <person name="Orejas M."/>
            <person name="Orosz E."/>
            <person name="Ouedraogo J.P."/>
            <person name="Overkamp K.M."/>
            <person name="Park H.-S."/>
            <person name="Perrone G."/>
            <person name="Piumi F."/>
            <person name="Punt P.J."/>
            <person name="Ram A.F."/>
            <person name="Ramon A."/>
            <person name="Rauscher S."/>
            <person name="Record E."/>
            <person name="Riano-Pachon D.M."/>
            <person name="Robert V."/>
            <person name="Roehrig J."/>
            <person name="Ruller R."/>
            <person name="Salamov A."/>
            <person name="Salih N.S."/>
            <person name="Samson R.A."/>
            <person name="Sandor E."/>
            <person name="Sanguinetti M."/>
            <person name="Schuetze T."/>
            <person name="Sepcic K."/>
            <person name="Shelest E."/>
            <person name="Sherlock G."/>
            <person name="Sophianopoulou V."/>
            <person name="Squina F.M."/>
            <person name="Sun H."/>
            <person name="Susca A."/>
            <person name="Todd R.B."/>
            <person name="Tsang A."/>
            <person name="Unkles S.E."/>
            <person name="van de Wiele N."/>
            <person name="van Rossen-Uffink D."/>
            <person name="Oliveira J.V."/>
            <person name="Vesth T.C."/>
            <person name="Visser J."/>
            <person name="Yu J.-H."/>
            <person name="Zhou M."/>
            <person name="Andersen M.R."/>
            <person name="Archer D.B."/>
            <person name="Baker S.E."/>
            <person name="Benoit I."/>
            <person name="Brakhage A.A."/>
            <person name="Braus G.H."/>
            <person name="Fischer R."/>
            <person name="Frisvad J.C."/>
            <person name="Goldman G.H."/>
            <person name="Houbraken J."/>
            <person name="Oakley B."/>
            <person name="Pocsi I."/>
            <person name="Scazzocchio C."/>
            <person name="Seiboth B."/>
            <person name="vanKuyk P.A."/>
            <person name="Wortman J."/>
            <person name="Dyer P.S."/>
            <person name="Grigoriev I.V."/>
        </authorList>
    </citation>
    <scope>NUCLEOTIDE SEQUENCE [LARGE SCALE GENOMIC DNA]</scope>
    <source>
        <strain evidence="3">CBS 583.65</strain>
    </source>
</reference>
<dbReference type="RefSeq" id="XP_040672438.1">
    <property type="nucleotide sequence ID" value="XM_040810704.1"/>
</dbReference>
<dbReference type="Proteomes" id="UP000184073">
    <property type="component" value="Unassembled WGS sequence"/>
</dbReference>
<evidence type="ECO:0000313" key="2">
    <source>
        <dbReference type="EMBL" id="OJJ06676.1"/>
    </source>
</evidence>
<dbReference type="AlphaFoldDB" id="A0A1L9PZ08"/>
<sequence>MAYRVAAGKIQDPTEPSRNHATGRDWSSPSDHHISRTSVQAGSPSTAFRAGSLGCIFEKWAGVSRGKELEEERQLREKVHKAEDPLVRPVTLSVTCSTATKLGSKRKRWMNRKKNMKSWFGSLTMEMQPPCLRRKGKDRSRRPKALCHLGPVFTQRSLGVHSTNCTAAVNRGRGTKFVHPFIPQLLSKLKSWGSEIHRIIYFR</sequence>
<accession>A0A1L9PZ08</accession>
<name>A0A1L9PZ08_ASPVE</name>
<dbReference type="GeneID" id="63726215"/>
<feature type="compositionally biased region" description="Polar residues" evidence="1">
    <location>
        <begin position="36"/>
        <end position="45"/>
    </location>
</feature>
<evidence type="ECO:0000313" key="3">
    <source>
        <dbReference type="Proteomes" id="UP000184073"/>
    </source>
</evidence>
<protein>
    <submittedName>
        <fullName evidence="2">Uncharacterized protein</fullName>
    </submittedName>
</protein>
<evidence type="ECO:0000256" key="1">
    <source>
        <dbReference type="SAM" id="MobiDB-lite"/>
    </source>
</evidence>
<keyword evidence="3" id="KW-1185">Reference proteome</keyword>
<dbReference type="EMBL" id="KV878135">
    <property type="protein sequence ID" value="OJJ06676.1"/>
    <property type="molecule type" value="Genomic_DNA"/>
</dbReference>
<gene>
    <name evidence="2" type="ORF">ASPVEDRAFT_332202</name>
</gene>
<feature type="region of interest" description="Disordered" evidence="1">
    <location>
        <begin position="1"/>
        <end position="45"/>
    </location>
</feature>
<organism evidence="2 3">
    <name type="scientific">Aspergillus versicolor CBS 583.65</name>
    <dbReference type="NCBI Taxonomy" id="1036611"/>
    <lineage>
        <taxon>Eukaryota</taxon>
        <taxon>Fungi</taxon>
        <taxon>Dikarya</taxon>
        <taxon>Ascomycota</taxon>
        <taxon>Pezizomycotina</taxon>
        <taxon>Eurotiomycetes</taxon>
        <taxon>Eurotiomycetidae</taxon>
        <taxon>Eurotiales</taxon>
        <taxon>Aspergillaceae</taxon>
        <taxon>Aspergillus</taxon>
        <taxon>Aspergillus subgen. Nidulantes</taxon>
    </lineage>
</organism>
<dbReference type="VEuPathDB" id="FungiDB:ASPVEDRAFT_332202"/>
<proteinExistence type="predicted"/>
<feature type="compositionally biased region" description="Polar residues" evidence="1">
    <location>
        <begin position="14"/>
        <end position="29"/>
    </location>
</feature>